<evidence type="ECO:0000313" key="1">
    <source>
        <dbReference type="EMBL" id="SOQ37217.1"/>
    </source>
</evidence>
<reference evidence="1" key="1">
    <citation type="submission" date="2016-07" db="EMBL/GenBank/DDBJ databases">
        <authorList>
            <person name="Bretaudeau A."/>
        </authorList>
    </citation>
    <scope>NUCLEOTIDE SEQUENCE</scope>
    <source>
        <strain evidence="1">Rice</strain>
        <tissue evidence="1">Whole body</tissue>
    </source>
</reference>
<name>A0A2H1V8S8_SPOFR</name>
<dbReference type="AlphaFoldDB" id="A0A2H1V8S8"/>
<sequence length="195" mass="22676">MHPNALLSTLLHYVTTTNKKSASFIELEHDMNLKLKLIEFLVKQLLNDACARCASDSRAMLTQFQRYRLSQLVASQLQHRDVRTCLRGGNSFNDFFRLGLGEREYQTRTDKNHPVSTFAFRAGGPVNPLLGSPQFRIRFVVIMYFATTTINYELRATNYALRTTRYEIRATKYALRTTRYEIRATLYVYTRPDSN</sequence>
<organism evidence="1">
    <name type="scientific">Spodoptera frugiperda</name>
    <name type="common">Fall armyworm</name>
    <dbReference type="NCBI Taxonomy" id="7108"/>
    <lineage>
        <taxon>Eukaryota</taxon>
        <taxon>Metazoa</taxon>
        <taxon>Ecdysozoa</taxon>
        <taxon>Arthropoda</taxon>
        <taxon>Hexapoda</taxon>
        <taxon>Insecta</taxon>
        <taxon>Pterygota</taxon>
        <taxon>Neoptera</taxon>
        <taxon>Endopterygota</taxon>
        <taxon>Lepidoptera</taxon>
        <taxon>Glossata</taxon>
        <taxon>Ditrysia</taxon>
        <taxon>Noctuoidea</taxon>
        <taxon>Noctuidae</taxon>
        <taxon>Amphipyrinae</taxon>
        <taxon>Spodoptera</taxon>
    </lineage>
</organism>
<dbReference type="EMBL" id="ODYU01001258">
    <property type="protein sequence ID" value="SOQ37217.1"/>
    <property type="molecule type" value="Genomic_DNA"/>
</dbReference>
<gene>
    <name evidence="1" type="ORF">SFRICE_031211</name>
</gene>
<protein>
    <submittedName>
        <fullName evidence="1">SFRICE_031211</fullName>
    </submittedName>
</protein>
<proteinExistence type="predicted"/>
<accession>A0A2H1V8S8</accession>